<gene>
    <name evidence="2" type="ORF">JY572_38115</name>
</gene>
<reference evidence="2 3" key="1">
    <citation type="submission" date="2021-02" db="EMBL/GenBank/DDBJ databases">
        <title>De Novo genome assembly of isolated myxobacteria.</title>
        <authorList>
            <person name="Stevens D.C."/>
        </authorList>
    </citation>
    <scope>NUCLEOTIDE SEQUENCE [LARGE SCALE GENOMIC DNA]</scope>
    <source>
        <strain evidence="2 3">SCHIC003</strain>
    </source>
</reference>
<dbReference type="RefSeq" id="WP_206715865.1">
    <property type="nucleotide sequence ID" value="NZ_CP071091.1"/>
</dbReference>
<evidence type="ECO:0000313" key="2">
    <source>
        <dbReference type="EMBL" id="QSQ14071.1"/>
    </source>
</evidence>
<dbReference type="EMBL" id="CP071091">
    <property type="protein sequence ID" value="QSQ14071.1"/>
    <property type="molecule type" value="Genomic_DNA"/>
</dbReference>
<evidence type="ECO:0000313" key="3">
    <source>
        <dbReference type="Proteomes" id="UP000663090"/>
    </source>
</evidence>
<keyword evidence="3" id="KW-1185">Reference proteome</keyword>
<dbReference type="Pfam" id="PF24749">
    <property type="entry name" value="DUF7695"/>
    <property type="match status" value="1"/>
</dbReference>
<proteinExistence type="predicted"/>
<feature type="domain" description="DUF7695" evidence="1">
    <location>
        <begin position="4"/>
        <end position="53"/>
    </location>
</feature>
<accession>A0ABX7N9H1</accession>
<dbReference type="Proteomes" id="UP000663090">
    <property type="component" value="Chromosome"/>
</dbReference>
<protein>
    <recommendedName>
        <fullName evidence="1">DUF7695 domain-containing protein</fullName>
    </recommendedName>
</protein>
<dbReference type="InterPro" id="IPR056112">
    <property type="entry name" value="DUF7695"/>
</dbReference>
<organism evidence="2 3">
    <name type="scientific">Myxococcus landrumensis</name>
    <dbReference type="NCBI Taxonomy" id="2813577"/>
    <lineage>
        <taxon>Bacteria</taxon>
        <taxon>Pseudomonadati</taxon>
        <taxon>Myxococcota</taxon>
        <taxon>Myxococcia</taxon>
        <taxon>Myxococcales</taxon>
        <taxon>Cystobacterineae</taxon>
        <taxon>Myxococcaceae</taxon>
        <taxon>Myxococcus</taxon>
    </lineage>
</organism>
<evidence type="ECO:0000259" key="1">
    <source>
        <dbReference type="Pfam" id="PF24749"/>
    </source>
</evidence>
<name>A0ABX7N9H1_9BACT</name>
<sequence length="60" mass="6789">MNQRILRNSAKCKRCGDEVVHMMAWCSCRKVGVDGGHEYIRRLGKPEDRIETSKVLGAKA</sequence>